<feature type="non-terminal residue" evidence="1">
    <location>
        <position position="1"/>
    </location>
</feature>
<sequence>MALILGCTEIPQLVQQNEIPHLPLFDSTQLH</sequence>
<dbReference type="GO" id="GO:0016855">
    <property type="term" value="F:racemase and epimerase activity, acting on amino acids and derivatives"/>
    <property type="evidence" value="ECO:0007669"/>
    <property type="project" value="InterPro"/>
</dbReference>
<organism evidence="1 2">
    <name type="scientific">Rotaria sordida</name>
    <dbReference type="NCBI Taxonomy" id="392033"/>
    <lineage>
        <taxon>Eukaryota</taxon>
        <taxon>Metazoa</taxon>
        <taxon>Spiralia</taxon>
        <taxon>Gnathifera</taxon>
        <taxon>Rotifera</taxon>
        <taxon>Eurotatoria</taxon>
        <taxon>Bdelloidea</taxon>
        <taxon>Philodinida</taxon>
        <taxon>Philodinidae</taxon>
        <taxon>Rotaria</taxon>
    </lineage>
</organism>
<dbReference type="Proteomes" id="UP000663874">
    <property type="component" value="Unassembled WGS sequence"/>
</dbReference>
<dbReference type="AlphaFoldDB" id="A0A820IML0"/>
<dbReference type="EMBL" id="CAJOBE010036916">
    <property type="protein sequence ID" value="CAF4312626.1"/>
    <property type="molecule type" value="Genomic_DNA"/>
</dbReference>
<dbReference type="Gene3D" id="3.40.50.1860">
    <property type="match status" value="1"/>
</dbReference>
<reference evidence="1" key="1">
    <citation type="submission" date="2021-02" db="EMBL/GenBank/DDBJ databases">
        <authorList>
            <person name="Nowell W R."/>
        </authorList>
    </citation>
    <scope>NUCLEOTIDE SEQUENCE</scope>
</reference>
<evidence type="ECO:0000313" key="2">
    <source>
        <dbReference type="Proteomes" id="UP000663874"/>
    </source>
</evidence>
<accession>A0A820IML0</accession>
<name>A0A820IML0_9BILA</name>
<evidence type="ECO:0008006" key="3">
    <source>
        <dbReference type="Google" id="ProtNLM"/>
    </source>
</evidence>
<evidence type="ECO:0000313" key="1">
    <source>
        <dbReference type="EMBL" id="CAF4312626.1"/>
    </source>
</evidence>
<comment type="caution">
    <text evidence="1">The sequence shown here is derived from an EMBL/GenBank/DDBJ whole genome shotgun (WGS) entry which is preliminary data.</text>
</comment>
<dbReference type="InterPro" id="IPR001920">
    <property type="entry name" value="Asp/Glu_race"/>
</dbReference>
<proteinExistence type="predicted"/>
<dbReference type="SUPFAM" id="SSF53681">
    <property type="entry name" value="Aspartate/glutamate racemase"/>
    <property type="match status" value="1"/>
</dbReference>
<gene>
    <name evidence="1" type="ORF">FNK824_LOCUS41049</name>
</gene>
<protein>
    <recommendedName>
        <fullName evidence="3">Aspartate racemase</fullName>
    </recommendedName>
</protein>